<keyword evidence="1 2" id="KW-0238">DNA-binding</keyword>
<keyword evidence="3" id="KW-1133">Transmembrane helix</keyword>
<proteinExistence type="predicted"/>
<evidence type="ECO:0000313" key="5">
    <source>
        <dbReference type="EMBL" id="EEV19104.1"/>
    </source>
</evidence>
<evidence type="ECO:0000313" key="6">
    <source>
        <dbReference type="Proteomes" id="UP000004509"/>
    </source>
</evidence>
<feature type="domain" description="HTH tetR-type" evidence="4">
    <location>
        <begin position="10"/>
        <end position="70"/>
    </location>
</feature>
<dbReference type="InterPro" id="IPR050624">
    <property type="entry name" value="HTH-type_Tx_Regulator"/>
</dbReference>
<dbReference type="EMBL" id="ACYH01000073">
    <property type="protein sequence ID" value="EEV19104.1"/>
    <property type="molecule type" value="Genomic_DNA"/>
</dbReference>
<accession>C8PTW5</accession>
<dbReference type="OrthoDB" id="9809994at2"/>
<feature type="DNA-binding region" description="H-T-H motif" evidence="2">
    <location>
        <begin position="33"/>
        <end position="52"/>
    </location>
</feature>
<gene>
    <name evidence="5" type="ORF">TREVI0001_0208</name>
</gene>
<keyword evidence="3" id="KW-0472">Membrane</keyword>
<dbReference type="GO" id="GO:0003677">
    <property type="term" value="F:DNA binding"/>
    <property type="evidence" value="ECO:0007669"/>
    <property type="project" value="UniProtKB-UniRule"/>
</dbReference>
<dbReference type="Pfam" id="PF17929">
    <property type="entry name" value="TetR_C_34"/>
    <property type="match status" value="1"/>
</dbReference>
<dbReference type="AlphaFoldDB" id="C8PTW5"/>
<dbReference type="SUPFAM" id="SSF46689">
    <property type="entry name" value="Homeodomain-like"/>
    <property type="match status" value="1"/>
</dbReference>
<dbReference type="Gene3D" id="1.10.357.10">
    <property type="entry name" value="Tetracycline Repressor, domain 2"/>
    <property type="match status" value="1"/>
</dbReference>
<feature type="transmembrane region" description="Helical" evidence="3">
    <location>
        <begin position="155"/>
        <end position="172"/>
    </location>
</feature>
<dbReference type="Pfam" id="PF00440">
    <property type="entry name" value="TetR_N"/>
    <property type="match status" value="1"/>
</dbReference>
<sequence>MPKTSPEYMENRRNEIINACKKLYETMDFKDITIKEISTATSFSRPSIYNYFKTKEEIFLAIFQTEYELWTDELNAIRQDPALPATSLPEKIACSFEKRGLLLKLLAMNLYDMEEHSSLECLVRFKRAYKAAFDAVENLLKQFYPSFSPARRQEFLFSFFPFLFGIYPYAFATKKQIEAMNRCGFEYPRATIYELVCQCVARLLGNR</sequence>
<dbReference type="STRING" id="596324.TREVI0001_0208"/>
<dbReference type="Proteomes" id="UP000004509">
    <property type="component" value="Unassembled WGS sequence"/>
</dbReference>
<organism evidence="5 6">
    <name type="scientific">Treponema vincentii ATCC 35580</name>
    <dbReference type="NCBI Taxonomy" id="596324"/>
    <lineage>
        <taxon>Bacteria</taxon>
        <taxon>Pseudomonadati</taxon>
        <taxon>Spirochaetota</taxon>
        <taxon>Spirochaetia</taxon>
        <taxon>Spirochaetales</taxon>
        <taxon>Treponemataceae</taxon>
        <taxon>Treponema</taxon>
    </lineage>
</organism>
<dbReference type="PANTHER" id="PTHR43479">
    <property type="entry name" value="ACREF/ENVCD OPERON REPRESSOR-RELATED"/>
    <property type="match status" value="1"/>
</dbReference>
<keyword evidence="3" id="KW-0812">Transmembrane</keyword>
<evidence type="ECO:0000256" key="3">
    <source>
        <dbReference type="SAM" id="Phobius"/>
    </source>
</evidence>
<dbReference type="InterPro" id="IPR009057">
    <property type="entry name" value="Homeodomain-like_sf"/>
</dbReference>
<name>C8PTW5_9SPIR</name>
<comment type="caution">
    <text evidence="5">The sequence shown here is derived from an EMBL/GenBank/DDBJ whole genome shotgun (WGS) entry which is preliminary data.</text>
</comment>
<dbReference type="RefSeq" id="WP_006190346.1">
    <property type="nucleotide sequence ID" value="NZ_ACYH01000073.1"/>
</dbReference>
<dbReference type="InterPro" id="IPR001647">
    <property type="entry name" value="HTH_TetR"/>
</dbReference>
<dbReference type="eggNOG" id="COG1309">
    <property type="taxonomic scope" value="Bacteria"/>
</dbReference>
<reference evidence="5 6" key="1">
    <citation type="submission" date="2009-07" db="EMBL/GenBank/DDBJ databases">
        <authorList>
            <person name="Madupu R."/>
            <person name="Sebastian Y."/>
            <person name="Durkin A.S."/>
            <person name="Torralba M."/>
            <person name="Methe B."/>
            <person name="Sutton G.G."/>
            <person name="Strausberg R.L."/>
            <person name="Nelson K.E."/>
        </authorList>
    </citation>
    <scope>NUCLEOTIDE SEQUENCE [LARGE SCALE GENOMIC DNA]</scope>
    <source>
        <strain evidence="5 6">ATCC 35580</strain>
    </source>
</reference>
<protein>
    <submittedName>
        <fullName evidence="5">Transcriptional regulator, TetR family</fullName>
    </submittedName>
</protein>
<dbReference type="PANTHER" id="PTHR43479:SF11">
    <property type="entry name" value="ACREF_ENVCD OPERON REPRESSOR-RELATED"/>
    <property type="match status" value="1"/>
</dbReference>
<dbReference type="InterPro" id="IPR041483">
    <property type="entry name" value="TetR_C_34"/>
</dbReference>
<evidence type="ECO:0000256" key="2">
    <source>
        <dbReference type="PROSITE-ProRule" id="PRU00335"/>
    </source>
</evidence>
<dbReference type="PROSITE" id="PS50977">
    <property type="entry name" value="HTH_TETR_2"/>
    <property type="match status" value="1"/>
</dbReference>
<evidence type="ECO:0000259" key="4">
    <source>
        <dbReference type="PROSITE" id="PS50977"/>
    </source>
</evidence>
<evidence type="ECO:0000256" key="1">
    <source>
        <dbReference type="ARBA" id="ARBA00023125"/>
    </source>
</evidence>